<comment type="similarity">
    <text evidence="1">Belongs to the HpcH/HpaI aldolase family.</text>
</comment>
<dbReference type="eggNOG" id="COG3836">
    <property type="taxonomic scope" value="Bacteria"/>
</dbReference>
<name>C1ADV4_GEMAT</name>
<dbReference type="AlphaFoldDB" id="C1ADV4"/>
<dbReference type="InterPro" id="IPR050251">
    <property type="entry name" value="HpcH-HpaI_aldolase"/>
</dbReference>
<gene>
    <name evidence="6" type="ordered locus">GAU_3639</name>
</gene>
<dbReference type="SUPFAM" id="SSF51621">
    <property type="entry name" value="Phosphoenolpyruvate/pyruvate domain"/>
    <property type="match status" value="1"/>
</dbReference>
<dbReference type="GO" id="GO:0016832">
    <property type="term" value="F:aldehyde-lyase activity"/>
    <property type="evidence" value="ECO:0007669"/>
    <property type="project" value="TreeGrafter"/>
</dbReference>
<dbReference type="Pfam" id="PF03328">
    <property type="entry name" value="HpcH_HpaI"/>
    <property type="match status" value="1"/>
</dbReference>
<feature type="region of interest" description="Disordered" evidence="4">
    <location>
        <begin position="89"/>
        <end position="117"/>
    </location>
</feature>
<evidence type="ECO:0000256" key="3">
    <source>
        <dbReference type="ARBA" id="ARBA00023239"/>
    </source>
</evidence>
<keyword evidence="2" id="KW-0479">Metal-binding</keyword>
<dbReference type="PANTHER" id="PTHR30502:SF0">
    <property type="entry name" value="PHOSPHOENOLPYRUVATE CARBOXYLASE FAMILY PROTEIN"/>
    <property type="match status" value="1"/>
</dbReference>
<dbReference type="HOGENOM" id="CLU_760215_0_0_0"/>
<reference evidence="7" key="1">
    <citation type="submission" date="2006-03" db="EMBL/GenBank/DDBJ databases">
        <title>Complete genome sequence of Gemmatimonas aurantiaca T-27 that represents a novel phylum Gemmatimonadetes.</title>
        <authorList>
            <person name="Takasaki K."/>
            <person name="Ichikawa N."/>
            <person name="Miura H."/>
            <person name="Matsushita S."/>
            <person name="Watanabe Y."/>
            <person name="Oguchi A."/>
            <person name="Ankai A."/>
            <person name="Yashiro I."/>
            <person name="Takahashi M."/>
            <person name="Terui Y."/>
            <person name="Fukui S."/>
            <person name="Yokoyama H."/>
            <person name="Tanikawa S."/>
            <person name="Hanada S."/>
            <person name="Kamagata Y."/>
            <person name="Fujita N."/>
        </authorList>
    </citation>
    <scope>NUCLEOTIDE SEQUENCE [LARGE SCALE GENOMIC DNA]</scope>
    <source>
        <strain evidence="7">T-27 / DSM 14586 / JCM 11422 / NBRC 100505</strain>
    </source>
</reference>
<dbReference type="GO" id="GO:0005737">
    <property type="term" value="C:cytoplasm"/>
    <property type="evidence" value="ECO:0007669"/>
    <property type="project" value="TreeGrafter"/>
</dbReference>
<dbReference type="STRING" id="379066.GAU_3639"/>
<dbReference type="KEGG" id="gau:GAU_3639"/>
<feature type="compositionally biased region" description="Pro residues" evidence="4">
    <location>
        <begin position="96"/>
        <end position="117"/>
    </location>
</feature>
<proteinExistence type="inferred from homology"/>
<evidence type="ECO:0000256" key="1">
    <source>
        <dbReference type="ARBA" id="ARBA00005568"/>
    </source>
</evidence>
<dbReference type="EMBL" id="AP009153">
    <property type="protein sequence ID" value="BAH40681.1"/>
    <property type="molecule type" value="Genomic_DNA"/>
</dbReference>
<evidence type="ECO:0000259" key="5">
    <source>
        <dbReference type="Pfam" id="PF03328"/>
    </source>
</evidence>
<protein>
    <recommendedName>
        <fullName evidence="5">HpcH/HpaI aldolase/citrate lyase domain-containing protein</fullName>
    </recommendedName>
</protein>
<evidence type="ECO:0000256" key="4">
    <source>
        <dbReference type="SAM" id="MobiDB-lite"/>
    </source>
</evidence>
<keyword evidence="7" id="KW-1185">Reference proteome</keyword>
<dbReference type="Gene3D" id="3.20.20.60">
    <property type="entry name" value="Phosphoenolpyruvate-binding domains"/>
    <property type="match status" value="1"/>
</dbReference>
<evidence type="ECO:0000313" key="6">
    <source>
        <dbReference type="EMBL" id="BAH40681.1"/>
    </source>
</evidence>
<organism evidence="6 7">
    <name type="scientific">Gemmatimonas aurantiaca (strain DSM 14586 / JCM 11422 / NBRC 100505 / T-27)</name>
    <dbReference type="NCBI Taxonomy" id="379066"/>
    <lineage>
        <taxon>Bacteria</taxon>
        <taxon>Pseudomonadati</taxon>
        <taxon>Gemmatimonadota</taxon>
        <taxon>Gemmatimonadia</taxon>
        <taxon>Gemmatimonadales</taxon>
        <taxon>Gemmatimonadaceae</taxon>
        <taxon>Gemmatimonas</taxon>
    </lineage>
</organism>
<dbReference type="GO" id="GO:0046872">
    <property type="term" value="F:metal ion binding"/>
    <property type="evidence" value="ECO:0007669"/>
    <property type="project" value="UniProtKB-KW"/>
</dbReference>
<evidence type="ECO:0000313" key="7">
    <source>
        <dbReference type="Proteomes" id="UP000002209"/>
    </source>
</evidence>
<dbReference type="Proteomes" id="UP000002209">
    <property type="component" value="Chromosome"/>
</dbReference>
<dbReference type="InterPro" id="IPR040442">
    <property type="entry name" value="Pyrv_kinase-like_dom_sf"/>
</dbReference>
<dbReference type="InterPro" id="IPR015813">
    <property type="entry name" value="Pyrv/PenolPyrv_kinase-like_dom"/>
</dbReference>
<dbReference type="PANTHER" id="PTHR30502">
    <property type="entry name" value="2-KETO-3-DEOXY-L-RHAMNONATE ALDOLASE"/>
    <property type="match status" value="1"/>
</dbReference>
<keyword evidence="3" id="KW-0456">Lyase</keyword>
<feature type="domain" description="HpcH/HpaI aldolase/citrate lyase" evidence="5">
    <location>
        <begin position="177"/>
        <end position="319"/>
    </location>
</feature>
<accession>C1ADV4</accession>
<evidence type="ECO:0000256" key="2">
    <source>
        <dbReference type="ARBA" id="ARBA00022723"/>
    </source>
</evidence>
<sequence length="364" mass="39058">MHPPVRPPDPRIHQRPLVRRRKFISRSRLLFPPSPRIPMRPVLAFAAGAAAVLALPAMATAQKADRLNPVIAVQEKGLPIFGIAHPAIVRRGPGGPGGPPRGPNGAPPAAAPATPPAPMPEIVLSDVAKETVGYTRADFLFTSAANETFYRYLDEIKKAGGSARTHPFSSKIGIFHKDPAVGQQVIIRQLNAGLVNISAEEVSSAQEVRDVLKAMRFASAGGTRPDTGLAAAASYWGLSVDQYKQRADVWPLNKKGELFLTLIIESKEGVAKAREIAAVPGVGQIFVGYGTLGGVFRDDPAGREKATSEILAACKEFKVPCGFPANNPAEMEQRMKEGWTVFIIQRRDENGMGAIETGRKLSGR</sequence>
<dbReference type="InterPro" id="IPR005000">
    <property type="entry name" value="Aldolase/citrate-lyase_domain"/>
</dbReference>